<sequence length="84" mass="9534">LFGAFCSGLWSLRHNKSYFGTGESFLFTLYPKQIKYPWIGIRRASEEAHQRFSTTTDNNNSSHISAIKELFLFVNNEKISIGGG</sequence>
<dbReference type="InterPro" id="IPR006571">
    <property type="entry name" value="TLDc_dom"/>
</dbReference>
<evidence type="ECO:0000313" key="2">
    <source>
        <dbReference type="EMBL" id="CAF3868229.1"/>
    </source>
</evidence>
<dbReference type="EMBL" id="CAJOBA010010856">
    <property type="protein sequence ID" value="CAF3868229.1"/>
    <property type="molecule type" value="Genomic_DNA"/>
</dbReference>
<dbReference type="PROSITE" id="PS51886">
    <property type="entry name" value="TLDC"/>
    <property type="match status" value="1"/>
</dbReference>
<dbReference type="Pfam" id="PF07534">
    <property type="entry name" value="TLD"/>
    <property type="match status" value="1"/>
</dbReference>
<name>A0A8S2KT43_9BILA</name>
<evidence type="ECO:0000259" key="1">
    <source>
        <dbReference type="PROSITE" id="PS51886"/>
    </source>
</evidence>
<feature type="non-terminal residue" evidence="2">
    <location>
        <position position="1"/>
    </location>
</feature>
<gene>
    <name evidence="2" type="ORF">TMI583_LOCUS19538</name>
</gene>
<dbReference type="Proteomes" id="UP000682733">
    <property type="component" value="Unassembled WGS sequence"/>
</dbReference>
<proteinExistence type="predicted"/>
<protein>
    <recommendedName>
        <fullName evidence="1">TLDc domain-containing protein</fullName>
    </recommendedName>
</protein>
<reference evidence="2" key="1">
    <citation type="submission" date="2021-02" db="EMBL/GenBank/DDBJ databases">
        <authorList>
            <person name="Nowell W R."/>
        </authorList>
    </citation>
    <scope>NUCLEOTIDE SEQUENCE</scope>
</reference>
<feature type="non-terminal residue" evidence="2">
    <location>
        <position position="84"/>
    </location>
</feature>
<comment type="caution">
    <text evidence="2">The sequence shown here is derived from an EMBL/GenBank/DDBJ whole genome shotgun (WGS) entry which is preliminary data.</text>
</comment>
<organism evidence="2 3">
    <name type="scientific">Didymodactylos carnosus</name>
    <dbReference type="NCBI Taxonomy" id="1234261"/>
    <lineage>
        <taxon>Eukaryota</taxon>
        <taxon>Metazoa</taxon>
        <taxon>Spiralia</taxon>
        <taxon>Gnathifera</taxon>
        <taxon>Rotifera</taxon>
        <taxon>Eurotatoria</taxon>
        <taxon>Bdelloidea</taxon>
        <taxon>Philodinida</taxon>
        <taxon>Philodinidae</taxon>
        <taxon>Didymodactylos</taxon>
    </lineage>
</organism>
<accession>A0A8S2KT43</accession>
<dbReference type="AlphaFoldDB" id="A0A8S2KT43"/>
<feature type="domain" description="TLDc" evidence="1">
    <location>
        <begin position="1"/>
        <end position="84"/>
    </location>
</feature>
<evidence type="ECO:0000313" key="3">
    <source>
        <dbReference type="Proteomes" id="UP000682733"/>
    </source>
</evidence>